<proteinExistence type="inferred from homology"/>
<evidence type="ECO:0000256" key="9">
    <source>
        <dbReference type="ARBA" id="ARBA00023136"/>
    </source>
</evidence>
<feature type="transmembrane region" description="Helical" evidence="12">
    <location>
        <begin position="144"/>
        <end position="166"/>
    </location>
</feature>
<dbReference type="eggNOG" id="KOG1373">
    <property type="taxonomic scope" value="Eukaryota"/>
</dbReference>
<evidence type="ECO:0000259" key="13">
    <source>
        <dbReference type="Pfam" id="PF10559"/>
    </source>
</evidence>
<dbReference type="NCBIfam" id="TIGR00967">
    <property type="entry name" value="3a0501s007"/>
    <property type="match status" value="1"/>
</dbReference>
<feature type="transmembrane region" description="Helical" evidence="12">
    <location>
        <begin position="358"/>
        <end position="377"/>
    </location>
</feature>
<protein>
    <submittedName>
        <fullName evidence="14">Protein transporter Sec61 subunit alpha isoform 2</fullName>
    </submittedName>
</protein>
<evidence type="ECO:0000256" key="7">
    <source>
        <dbReference type="ARBA" id="ARBA00022989"/>
    </source>
</evidence>
<name>A0A0L0FLS7_9EUKA</name>
<dbReference type="NCBIfam" id="NF006341">
    <property type="entry name" value="PRK08568.1-5"/>
    <property type="match status" value="1"/>
</dbReference>
<feature type="transmembrane region" description="Helical" evidence="12">
    <location>
        <begin position="173"/>
        <end position="194"/>
    </location>
</feature>
<feature type="transmembrane region" description="Helical" evidence="12">
    <location>
        <begin position="118"/>
        <end position="138"/>
    </location>
</feature>
<keyword evidence="3 10" id="KW-0813">Transport</keyword>
<dbReference type="PIRSF" id="PIRSF004557">
    <property type="entry name" value="SecY"/>
    <property type="match status" value="1"/>
</dbReference>
<dbReference type="EMBL" id="KQ242648">
    <property type="protein sequence ID" value="KNC77732.1"/>
    <property type="molecule type" value="Genomic_DNA"/>
</dbReference>
<feature type="transmembrane region" description="Helical" evidence="12">
    <location>
        <begin position="437"/>
        <end position="455"/>
    </location>
</feature>
<feature type="transmembrane region" description="Helical" evidence="12">
    <location>
        <begin position="74"/>
        <end position="97"/>
    </location>
</feature>
<evidence type="ECO:0000256" key="5">
    <source>
        <dbReference type="ARBA" id="ARBA00022824"/>
    </source>
</evidence>
<evidence type="ECO:0000256" key="10">
    <source>
        <dbReference type="RuleBase" id="RU003484"/>
    </source>
</evidence>
<feature type="transmembrane region" description="Helical" evidence="12">
    <location>
        <begin position="284"/>
        <end position="310"/>
    </location>
</feature>
<dbReference type="PANTHER" id="PTHR10906">
    <property type="entry name" value="SECY/SEC61-ALPHA FAMILY MEMBER"/>
    <property type="match status" value="1"/>
</dbReference>
<dbReference type="Pfam" id="PF00344">
    <property type="entry name" value="SecY"/>
    <property type="match status" value="1"/>
</dbReference>
<dbReference type="Gene3D" id="1.10.3370.10">
    <property type="entry name" value="SecY subunit domain"/>
    <property type="match status" value="1"/>
</dbReference>
<evidence type="ECO:0000256" key="4">
    <source>
        <dbReference type="ARBA" id="ARBA00022692"/>
    </source>
</evidence>
<evidence type="ECO:0000256" key="1">
    <source>
        <dbReference type="ARBA" id="ARBA00004477"/>
    </source>
</evidence>
<feature type="transmembrane region" description="Helical" evidence="12">
    <location>
        <begin position="413"/>
        <end position="431"/>
    </location>
</feature>
<keyword evidence="5" id="KW-0256">Endoplasmic reticulum</keyword>
<dbReference type="PROSITE" id="PS00755">
    <property type="entry name" value="SECY_1"/>
    <property type="match status" value="1"/>
</dbReference>
<evidence type="ECO:0000256" key="3">
    <source>
        <dbReference type="ARBA" id="ARBA00022448"/>
    </source>
</evidence>
<evidence type="ECO:0000313" key="15">
    <source>
        <dbReference type="Proteomes" id="UP000054560"/>
    </source>
</evidence>
<dbReference type="InterPro" id="IPR030659">
    <property type="entry name" value="SecY_CS"/>
</dbReference>
<keyword evidence="15" id="KW-1185">Reference proteome</keyword>
<dbReference type="SUPFAM" id="SSF103491">
    <property type="entry name" value="Preprotein translocase SecY subunit"/>
    <property type="match status" value="1"/>
</dbReference>
<evidence type="ECO:0000256" key="8">
    <source>
        <dbReference type="ARBA" id="ARBA00023010"/>
    </source>
</evidence>
<keyword evidence="8 10" id="KW-0811">Translocation</keyword>
<evidence type="ECO:0000256" key="2">
    <source>
        <dbReference type="ARBA" id="ARBA00005751"/>
    </source>
</evidence>
<dbReference type="PROSITE" id="PS00756">
    <property type="entry name" value="SECY_2"/>
    <property type="match status" value="1"/>
</dbReference>
<comment type="subcellular location">
    <subcellularLocation>
        <location evidence="1">Endoplasmic reticulum membrane</location>
        <topology evidence="1">Multi-pass membrane protein</topology>
    </subcellularLocation>
    <subcellularLocation>
        <location evidence="10">Membrane</location>
        <topology evidence="10">Multi-pass membrane protein</topology>
    </subcellularLocation>
</comment>
<comment type="similarity">
    <text evidence="2 11">Belongs to the SecY/SEC61-alpha family.</text>
</comment>
<dbReference type="Proteomes" id="UP000054560">
    <property type="component" value="Unassembled WGS sequence"/>
</dbReference>
<dbReference type="AlphaFoldDB" id="A0A0L0FLS7"/>
<keyword evidence="6 10" id="KW-0653">Protein transport</keyword>
<dbReference type="GO" id="GO:0005789">
    <property type="term" value="C:endoplasmic reticulum membrane"/>
    <property type="evidence" value="ECO:0007669"/>
    <property type="project" value="UniProtKB-SubCell"/>
</dbReference>
<dbReference type="InterPro" id="IPR023201">
    <property type="entry name" value="SecY_dom_sf"/>
</dbReference>
<dbReference type="InterPro" id="IPR019561">
    <property type="entry name" value="Translocon_Sec61/SecY_plug_dom"/>
</dbReference>
<sequence>MGVRFLNVIRPFMAFVPEINAPEKKVQFKERVAWTSITLIIFLVCCQIPLFGLMSSESADPLYWMRVILASNRGTLMDLGISPIVTSSLIMQLLAGAKLIDVDMNLKEDRALFNGAQKLFGMLITFGQACLYVMMGMYGEPSQMGMGVCIIIVVQLVFAGLIVLLLDELLQKGYGLGSGISLFIATNICETIVWKAFSPQTFNVGRGNEFEGAVIATFDLLIKRPNKVGALKEAFYRQNMPNLMNLFATIFIFVVVIYLQGFKIDLKIKSSKFRGQDMTYPIKLFYTSNIPIILQTALTSNVFFFSQLLFNKFEDVFFVRLLGVWASEGPNSNPIGGFCYYISPPHSLGECWKDPVHAIVYMVFMLTTCAVFSKTWIEVSGTSPKDVNRQFKDQGIQIVGFRDSSTLSVLDRYIPTAAALGGLCIGALSIIADLMGAIGSGTGILLAVTAIYSYFEVFAKEQAEAGSMNALVM</sequence>
<feature type="transmembrane region" description="Helical" evidence="12">
    <location>
        <begin position="32"/>
        <end position="54"/>
    </location>
</feature>
<accession>A0A0L0FLS7</accession>
<keyword evidence="4 10" id="KW-0812">Transmembrane</keyword>
<keyword evidence="7 12" id="KW-1133">Transmembrane helix</keyword>
<dbReference type="Pfam" id="PF10559">
    <property type="entry name" value="Plug_translocon"/>
    <property type="match status" value="1"/>
</dbReference>
<dbReference type="RefSeq" id="XP_014151634.1">
    <property type="nucleotide sequence ID" value="XM_014296159.1"/>
</dbReference>
<keyword evidence="9 12" id="KW-0472">Membrane</keyword>
<feature type="transmembrane region" description="Helical" evidence="12">
    <location>
        <begin position="243"/>
        <end position="264"/>
    </location>
</feature>
<gene>
    <name evidence="14" type="ORF">SARC_09816</name>
</gene>
<dbReference type="STRING" id="667725.A0A0L0FLS7"/>
<evidence type="ECO:0000313" key="14">
    <source>
        <dbReference type="EMBL" id="KNC77732.1"/>
    </source>
</evidence>
<evidence type="ECO:0000256" key="11">
    <source>
        <dbReference type="RuleBase" id="RU004349"/>
    </source>
</evidence>
<reference evidence="14 15" key="1">
    <citation type="submission" date="2011-02" db="EMBL/GenBank/DDBJ databases">
        <title>The Genome Sequence of Sphaeroforma arctica JP610.</title>
        <authorList>
            <consortium name="The Broad Institute Genome Sequencing Platform"/>
            <person name="Russ C."/>
            <person name="Cuomo C."/>
            <person name="Young S.K."/>
            <person name="Zeng Q."/>
            <person name="Gargeya S."/>
            <person name="Alvarado L."/>
            <person name="Berlin A."/>
            <person name="Chapman S.B."/>
            <person name="Chen Z."/>
            <person name="Freedman E."/>
            <person name="Gellesch M."/>
            <person name="Goldberg J."/>
            <person name="Griggs A."/>
            <person name="Gujja S."/>
            <person name="Heilman E."/>
            <person name="Heiman D."/>
            <person name="Howarth C."/>
            <person name="Mehta T."/>
            <person name="Neiman D."/>
            <person name="Pearson M."/>
            <person name="Roberts A."/>
            <person name="Saif S."/>
            <person name="Shea T."/>
            <person name="Shenoy N."/>
            <person name="Sisk P."/>
            <person name="Stolte C."/>
            <person name="Sykes S."/>
            <person name="White J."/>
            <person name="Yandava C."/>
            <person name="Burger G."/>
            <person name="Gray M.W."/>
            <person name="Holland P.W.H."/>
            <person name="King N."/>
            <person name="Lang F.B.F."/>
            <person name="Roger A.J."/>
            <person name="Ruiz-Trillo I."/>
            <person name="Haas B."/>
            <person name="Nusbaum C."/>
            <person name="Birren B."/>
        </authorList>
    </citation>
    <scope>NUCLEOTIDE SEQUENCE [LARGE SCALE GENOMIC DNA]</scope>
    <source>
        <strain evidence="14 15">JP610</strain>
    </source>
</reference>
<dbReference type="FunFam" id="1.10.3370.10:FF:000002">
    <property type="entry name" value="Transport Sec61 subunit alpha isoform 2"/>
    <property type="match status" value="1"/>
</dbReference>
<feature type="domain" description="Translocon Sec61/SecY plug" evidence="13">
    <location>
        <begin position="40"/>
        <end position="74"/>
    </location>
</feature>
<organism evidence="14 15">
    <name type="scientific">Sphaeroforma arctica JP610</name>
    <dbReference type="NCBI Taxonomy" id="667725"/>
    <lineage>
        <taxon>Eukaryota</taxon>
        <taxon>Ichthyosporea</taxon>
        <taxon>Ichthyophonida</taxon>
        <taxon>Sphaeroforma</taxon>
    </lineage>
</organism>
<evidence type="ECO:0000256" key="6">
    <source>
        <dbReference type="ARBA" id="ARBA00022927"/>
    </source>
</evidence>
<dbReference type="GeneID" id="25910320"/>
<dbReference type="GO" id="GO:0015031">
    <property type="term" value="P:protein transport"/>
    <property type="evidence" value="ECO:0007669"/>
    <property type="project" value="UniProtKB-KW"/>
</dbReference>
<dbReference type="InterPro" id="IPR002208">
    <property type="entry name" value="SecY/SEC61-alpha"/>
</dbReference>
<dbReference type="OrthoDB" id="420669at2759"/>
<evidence type="ECO:0000256" key="12">
    <source>
        <dbReference type="SAM" id="Phobius"/>
    </source>
</evidence>